<protein>
    <submittedName>
        <fullName evidence="1">Uncharacterized protein</fullName>
    </submittedName>
</protein>
<name>A0A0E9S770_ANGAN</name>
<dbReference type="EMBL" id="GBXM01071451">
    <property type="protein sequence ID" value="JAH37126.1"/>
    <property type="molecule type" value="Transcribed_RNA"/>
</dbReference>
<dbReference type="AlphaFoldDB" id="A0A0E9S770"/>
<accession>A0A0E9S770</accession>
<reference evidence="1" key="2">
    <citation type="journal article" date="2015" name="Fish Shellfish Immunol.">
        <title>Early steps in the European eel (Anguilla anguilla)-Vibrio vulnificus interaction in the gills: Role of the RtxA13 toxin.</title>
        <authorList>
            <person name="Callol A."/>
            <person name="Pajuelo D."/>
            <person name="Ebbesson L."/>
            <person name="Teles M."/>
            <person name="MacKenzie S."/>
            <person name="Amaro C."/>
        </authorList>
    </citation>
    <scope>NUCLEOTIDE SEQUENCE</scope>
</reference>
<sequence>MSPDFLFFYSFCSVFYQKSPSMANQLTIDIFRKG</sequence>
<proteinExistence type="predicted"/>
<evidence type="ECO:0000313" key="1">
    <source>
        <dbReference type="EMBL" id="JAH37126.1"/>
    </source>
</evidence>
<reference evidence="1" key="1">
    <citation type="submission" date="2014-11" db="EMBL/GenBank/DDBJ databases">
        <authorList>
            <person name="Amaro Gonzalez C."/>
        </authorList>
    </citation>
    <scope>NUCLEOTIDE SEQUENCE</scope>
</reference>
<organism evidence="1">
    <name type="scientific">Anguilla anguilla</name>
    <name type="common">European freshwater eel</name>
    <name type="synonym">Muraena anguilla</name>
    <dbReference type="NCBI Taxonomy" id="7936"/>
    <lineage>
        <taxon>Eukaryota</taxon>
        <taxon>Metazoa</taxon>
        <taxon>Chordata</taxon>
        <taxon>Craniata</taxon>
        <taxon>Vertebrata</taxon>
        <taxon>Euteleostomi</taxon>
        <taxon>Actinopterygii</taxon>
        <taxon>Neopterygii</taxon>
        <taxon>Teleostei</taxon>
        <taxon>Anguilliformes</taxon>
        <taxon>Anguillidae</taxon>
        <taxon>Anguilla</taxon>
    </lineage>
</organism>